<dbReference type="Proteomes" id="UP001529257">
    <property type="component" value="Unassembled WGS sequence"/>
</dbReference>
<evidence type="ECO:0000313" key="2">
    <source>
        <dbReference type="Proteomes" id="UP001529257"/>
    </source>
</evidence>
<comment type="caution">
    <text evidence="1">The sequence shown here is derived from an EMBL/GenBank/DDBJ whole genome shotgun (WGS) entry which is preliminary data.</text>
</comment>
<name>A0ABT7TY40_ACTVI</name>
<reference evidence="1 2" key="2">
    <citation type="submission" date="2023-06" db="EMBL/GenBank/DDBJ databases">
        <authorList>
            <person name="Zeman M."/>
            <person name="Kubasova T."/>
            <person name="Jahodarova E."/>
            <person name="Nykrynova M."/>
            <person name="Rychlik I."/>
        </authorList>
    </citation>
    <scope>NUCLEOTIDE SEQUENCE [LARGE SCALE GENOMIC DNA]</scope>
    <source>
        <strain evidence="1 2">ET81</strain>
    </source>
</reference>
<reference evidence="2" key="1">
    <citation type="submission" date="2023-06" db="EMBL/GenBank/DDBJ databases">
        <title>Identification and characterization of horizontal gene transfer across gut microbiota members of farm animals based on homology search.</title>
        <authorList>
            <person name="Zeman M."/>
            <person name="Kubasova T."/>
            <person name="Jahodarova E."/>
            <person name="Nykrynova M."/>
            <person name="Rychlik I."/>
        </authorList>
    </citation>
    <scope>NUCLEOTIDE SEQUENCE [LARGE SCALE GENOMIC DNA]</scope>
    <source>
        <strain evidence="2">ET81</strain>
    </source>
</reference>
<proteinExistence type="predicted"/>
<accession>A0ABT7TY40</accession>
<evidence type="ECO:0000313" key="1">
    <source>
        <dbReference type="EMBL" id="MDM8076744.1"/>
    </source>
</evidence>
<dbReference type="EMBL" id="JAUDBR010000008">
    <property type="protein sequence ID" value="MDM8076744.1"/>
    <property type="molecule type" value="Genomic_DNA"/>
</dbReference>
<organism evidence="1 2">
    <name type="scientific">Actinomyces viscosus</name>
    <dbReference type="NCBI Taxonomy" id="1656"/>
    <lineage>
        <taxon>Bacteria</taxon>
        <taxon>Bacillati</taxon>
        <taxon>Actinomycetota</taxon>
        <taxon>Actinomycetes</taxon>
        <taxon>Actinomycetales</taxon>
        <taxon>Actinomycetaceae</taxon>
        <taxon>Actinomyces</taxon>
    </lineage>
</organism>
<protein>
    <submittedName>
        <fullName evidence="1">Uncharacterized protein</fullName>
    </submittedName>
</protein>
<gene>
    <name evidence="1" type="ORF">QUV91_06725</name>
</gene>
<keyword evidence="2" id="KW-1185">Reference proteome</keyword>
<dbReference type="RefSeq" id="WP_289596187.1">
    <property type="nucleotide sequence ID" value="NZ_JAUDBR010000008.1"/>
</dbReference>
<sequence>MQNLAEVITAVQQIADDASKLGQGANSTAETLRKKAQKLSMVSKPSKSGATAAQQVSSAAKSLANCSMAMSALQKAAGDFIKDASK</sequence>